<gene>
    <name evidence="2" type="ORF">G3I67_01780</name>
</gene>
<keyword evidence="1" id="KW-0812">Transmembrane</keyword>
<protein>
    <submittedName>
        <fullName evidence="2">YdgA family protein</fullName>
    </submittedName>
</protein>
<evidence type="ECO:0000313" key="2">
    <source>
        <dbReference type="EMBL" id="NDY81950.1"/>
    </source>
</evidence>
<keyword evidence="1" id="KW-1133">Transmembrane helix</keyword>
<dbReference type="EMBL" id="JAAGRN010000001">
    <property type="protein sequence ID" value="NDY81950.1"/>
    <property type="molecule type" value="Genomic_DNA"/>
</dbReference>
<evidence type="ECO:0000256" key="1">
    <source>
        <dbReference type="SAM" id="Phobius"/>
    </source>
</evidence>
<feature type="transmembrane region" description="Helical" evidence="1">
    <location>
        <begin position="6"/>
        <end position="28"/>
    </location>
</feature>
<sequence>MKLKNFAISLGALIAIAVCVWLGSSIYIGRTTSQRIETLISKQLNPNASIRIVDHKHEQSLFSSKGQFEIRFNDIPVDADTGKQFFAVAFNYQVNNLLLPESVMRFEWMAKPTGEAGKEIDRLFSKEINLNGKGKLGYGGKALSSLKMPELVMNQGSDKLLITPSNGHISWKEKSLNFDWKTDRISLVTDGYSYDVEGIQFMTDIQNRQRGLGMAEFSVNKASSKDFTFTGYKFKTLSTERGDRLDFTINQKLDSISAASEKISNVVMDFSMTDLDATSVEQLTDILDSASDRIQSWTDDDKQRAKKALATMIGKGFKISIPKIYAEYGKGSIDGSVQLDVLKSDSNQNAFDFSKSVRASGQILGNGKLLDQSQKAMVVMMGIAKDTKEGLKASFEFSGNKLVINGKSQDVTDSVSMLNETVNELLYK</sequence>
<proteinExistence type="predicted"/>
<dbReference type="AlphaFoldDB" id="A0A6B2QUE7"/>
<accession>A0A6B2QUE7</accession>
<keyword evidence="1" id="KW-0472">Membrane</keyword>
<dbReference type="RefSeq" id="WP_163651238.1">
    <property type="nucleotide sequence ID" value="NZ_JAAGRN010000001.1"/>
</dbReference>
<comment type="caution">
    <text evidence="2">The sequence shown here is derived from an EMBL/GenBank/DDBJ whole genome shotgun (WGS) entry which is preliminary data.</text>
</comment>
<dbReference type="InterPro" id="IPR010352">
    <property type="entry name" value="DUF945"/>
</dbReference>
<reference evidence="2" key="1">
    <citation type="submission" date="2020-02" db="EMBL/GenBank/DDBJ databases">
        <authorList>
            <person name="Chen W.-M."/>
        </authorList>
    </citation>
    <scope>NUCLEOTIDE SEQUENCE</scope>
    <source>
        <strain evidence="2">NBD-18</strain>
    </source>
</reference>
<dbReference type="Pfam" id="PF06097">
    <property type="entry name" value="DUF945"/>
    <property type="match status" value="1"/>
</dbReference>
<name>A0A6B2QUE7_9BURK</name>
<organism evidence="2">
    <name type="scientific">Sheuella amnicola</name>
    <dbReference type="NCBI Taxonomy" id="2707330"/>
    <lineage>
        <taxon>Bacteria</taxon>
        <taxon>Pseudomonadati</taxon>
        <taxon>Pseudomonadota</taxon>
        <taxon>Betaproteobacteria</taxon>
        <taxon>Burkholderiales</taxon>
        <taxon>Alcaligenaceae</taxon>
        <taxon>Sheuella</taxon>
    </lineage>
</organism>